<dbReference type="Proteomes" id="UP000031778">
    <property type="component" value="Plasmid pBb"/>
</dbReference>
<feature type="domain" description="HNH nuclease" evidence="1">
    <location>
        <begin position="221"/>
        <end position="273"/>
    </location>
</feature>
<dbReference type="InterPro" id="IPR003615">
    <property type="entry name" value="HNH_nuc"/>
</dbReference>
<keyword evidence="2" id="KW-0614">Plasmid</keyword>
<dbReference type="CDD" id="cd00085">
    <property type="entry name" value="HNHc"/>
    <property type="match status" value="1"/>
</dbReference>
<proteinExistence type="predicted"/>
<dbReference type="Pfam" id="PF13395">
    <property type="entry name" value="HNH_4"/>
    <property type="match status" value="1"/>
</dbReference>
<evidence type="ECO:0000313" key="2">
    <source>
        <dbReference type="EMBL" id="AHX21940.1"/>
    </source>
</evidence>
<evidence type="ECO:0000313" key="3">
    <source>
        <dbReference type="Proteomes" id="UP000031778"/>
    </source>
</evidence>
<gene>
    <name evidence="2" type="ORF">CY96_29925</name>
</gene>
<reference evidence="3" key="1">
    <citation type="submission" date="2014-03" db="EMBL/GenBank/DDBJ databases">
        <title>The Complete Genome Sequence of Bacillus bombyseptieus.</title>
        <authorList>
            <person name="Cheng T."/>
            <person name="Lin P."/>
            <person name="Jin S."/>
            <person name="Wu Y."/>
            <person name="Fu B."/>
            <person name="Long R."/>
            <person name="Liu D."/>
            <person name="Guo Y."/>
            <person name="Peng L."/>
            <person name="Xia Q."/>
        </authorList>
    </citation>
    <scope>NUCLEOTIDE SEQUENCE [LARGE SCALE GENOMIC DNA]</scope>
    <source>
        <strain evidence="3">wang</strain>
        <plasmid evidence="3">pBb</plasmid>
    </source>
</reference>
<name>A0A9W3PU87_9BACI</name>
<dbReference type="EMBL" id="CP007513">
    <property type="protein sequence ID" value="AHX21940.1"/>
    <property type="molecule type" value="Genomic_DNA"/>
</dbReference>
<dbReference type="RefSeq" id="WP_044585375.1">
    <property type="nucleotide sequence ID" value="NZ_CP007513.1"/>
</dbReference>
<dbReference type="KEGG" id="bby:CY96_29925"/>
<sequence>MNNFLENDRSLESKFRSVYLFGRNVATYKFAFAKTLLELGKSDKSFVSLEDLSPIFAKYMLEHIGNGKRQIISASSKFINALELYNEQKITWEQLLQVTEKVGFNNVIDAFHNIPNGELNTLFYEKSVQGKTLGITLTDSTYTLNESEQRANLFNEIEGRWNLVESAWTERNPKLEVRFDGELEQFFFLKSITPERYLHSHERVNLTSVRKPLNGYQKGKCFYCYKSISIESGQPNTCDVDHFIPLSVQYLSTIDMDLNGVWNLVLTCQECNRGEEDGKFARVPHESLLERLYKRNEYLIESNHPLKETIIMKTGKNSKLRAEFLKETFNYATAIKGSGWKPKQYYDIGF</sequence>
<organism evidence="2 3">
    <name type="scientific">Bacillus bombysepticus str. Wang</name>
    <dbReference type="NCBI Taxonomy" id="1330043"/>
    <lineage>
        <taxon>Bacteria</taxon>
        <taxon>Bacillati</taxon>
        <taxon>Bacillota</taxon>
        <taxon>Bacilli</taxon>
        <taxon>Bacillales</taxon>
        <taxon>Bacillaceae</taxon>
        <taxon>Bacillus</taxon>
        <taxon>Bacillus cereus group</taxon>
    </lineage>
</organism>
<dbReference type="AlphaFoldDB" id="A0A9W3PU87"/>
<protein>
    <recommendedName>
        <fullName evidence="1">HNH nuclease domain-containing protein</fullName>
    </recommendedName>
</protein>
<geneLocation type="plasmid" evidence="2 3">
    <name>pBb</name>
</geneLocation>
<evidence type="ECO:0000259" key="1">
    <source>
        <dbReference type="Pfam" id="PF13395"/>
    </source>
</evidence>
<keyword evidence="3" id="KW-1185">Reference proteome</keyword>
<dbReference type="Gene3D" id="1.10.30.50">
    <property type="match status" value="1"/>
</dbReference>
<accession>A0A9W3PU87</accession>